<dbReference type="VEuPathDB" id="VectorBase:ASTEI04453"/>
<sequence length="94" mass="11022">MNWQALPLMIRQGNHEISRATNHQELNKIAVYYFDGQGKAFRPMVAILMAKALNYHMHNENRYVFLMSPQRKTKRATKGNKRRAEYTPESTPIT</sequence>
<dbReference type="Proteomes" id="UP000076408">
    <property type="component" value="Unassembled WGS sequence"/>
</dbReference>
<dbReference type="EnsemblMetazoa" id="ASTEI04453-RA">
    <property type="protein sequence ID" value="ASTEI04453-PA"/>
    <property type="gene ID" value="ASTEI04453"/>
</dbReference>
<evidence type="ECO:0000313" key="2">
    <source>
        <dbReference type="EnsemblMetazoa" id="ASTEI04453-PA"/>
    </source>
</evidence>
<evidence type="ECO:0000256" key="1">
    <source>
        <dbReference type="SAM" id="MobiDB-lite"/>
    </source>
</evidence>
<evidence type="ECO:0000313" key="3">
    <source>
        <dbReference type="Proteomes" id="UP000076408"/>
    </source>
</evidence>
<dbReference type="InterPro" id="IPR008949">
    <property type="entry name" value="Isoprenoid_synthase_dom_sf"/>
</dbReference>
<name>A0A182Y7L7_ANOST</name>
<reference evidence="2" key="2">
    <citation type="submission" date="2020-05" db="UniProtKB">
        <authorList>
            <consortium name="EnsemblMetazoa"/>
        </authorList>
    </citation>
    <scope>IDENTIFICATION</scope>
    <source>
        <strain evidence="2">Indian</strain>
    </source>
</reference>
<dbReference type="VEuPathDB" id="VectorBase:ASTEI20_037384"/>
<reference evidence="3" key="1">
    <citation type="journal article" date="2014" name="Genome Biol.">
        <title>Genome analysis of a major urban malaria vector mosquito, Anopheles stephensi.</title>
        <authorList>
            <person name="Jiang X."/>
            <person name="Peery A."/>
            <person name="Hall A.B."/>
            <person name="Sharma A."/>
            <person name="Chen X.G."/>
            <person name="Waterhouse R.M."/>
            <person name="Komissarov A."/>
            <person name="Riehle M.M."/>
            <person name="Shouche Y."/>
            <person name="Sharakhova M.V."/>
            <person name="Lawson D."/>
            <person name="Pakpour N."/>
            <person name="Arensburger P."/>
            <person name="Davidson V.L."/>
            <person name="Eiglmeier K."/>
            <person name="Emrich S."/>
            <person name="George P."/>
            <person name="Kennedy R.C."/>
            <person name="Mane S.P."/>
            <person name="Maslen G."/>
            <person name="Oringanje C."/>
            <person name="Qi Y."/>
            <person name="Settlage R."/>
            <person name="Tojo M."/>
            <person name="Tubio J.M."/>
            <person name="Unger M.F."/>
            <person name="Wang B."/>
            <person name="Vernick K.D."/>
            <person name="Ribeiro J.M."/>
            <person name="James A.A."/>
            <person name="Michel K."/>
            <person name="Riehle M.A."/>
            <person name="Luckhart S."/>
            <person name="Sharakhov I.V."/>
            <person name="Tu Z."/>
        </authorList>
    </citation>
    <scope>NUCLEOTIDE SEQUENCE [LARGE SCALE GENOMIC DNA]</scope>
    <source>
        <strain evidence="3">Indian</strain>
    </source>
</reference>
<dbReference type="Gene3D" id="1.10.600.10">
    <property type="entry name" value="Farnesyl Diphosphate Synthase"/>
    <property type="match status" value="1"/>
</dbReference>
<organism evidence="2 3">
    <name type="scientific">Anopheles stephensi</name>
    <name type="common">Indo-Pakistan malaria mosquito</name>
    <dbReference type="NCBI Taxonomy" id="30069"/>
    <lineage>
        <taxon>Eukaryota</taxon>
        <taxon>Metazoa</taxon>
        <taxon>Ecdysozoa</taxon>
        <taxon>Arthropoda</taxon>
        <taxon>Hexapoda</taxon>
        <taxon>Insecta</taxon>
        <taxon>Pterygota</taxon>
        <taxon>Neoptera</taxon>
        <taxon>Endopterygota</taxon>
        <taxon>Diptera</taxon>
        <taxon>Nematocera</taxon>
        <taxon>Culicoidea</taxon>
        <taxon>Culicidae</taxon>
        <taxon>Anophelinae</taxon>
        <taxon>Anopheles</taxon>
    </lineage>
</organism>
<feature type="compositionally biased region" description="Basic residues" evidence="1">
    <location>
        <begin position="71"/>
        <end position="81"/>
    </location>
</feature>
<dbReference type="AlphaFoldDB" id="A0A182Y7L7"/>
<dbReference type="VEuPathDB" id="VectorBase:ASTE006163"/>
<protein>
    <submittedName>
        <fullName evidence="2">Uncharacterized protein</fullName>
    </submittedName>
</protein>
<dbReference type="STRING" id="30069.A0A182Y7L7"/>
<dbReference type="SUPFAM" id="SSF48576">
    <property type="entry name" value="Terpenoid synthases"/>
    <property type="match status" value="1"/>
</dbReference>
<feature type="region of interest" description="Disordered" evidence="1">
    <location>
        <begin position="68"/>
        <end position="94"/>
    </location>
</feature>
<accession>A0A182Y7L7</accession>
<proteinExistence type="predicted"/>
<keyword evidence="3" id="KW-1185">Reference proteome</keyword>